<dbReference type="HOGENOM" id="CLU_056096_0_0_1"/>
<dbReference type="AlphaFoldDB" id="D8RQM0"/>
<keyword evidence="4" id="KW-0811">Translocation</keyword>
<reference evidence="10 11" key="1">
    <citation type="journal article" date="2011" name="Science">
        <title>The Selaginella genome identifies genetic changes associated with the evolution of vascular plants.</title>
        <authorList>
            <person name="Banks J.A."/>
            <person name="Nishiyama T."/>
            <person name="Hasebe M."/>
            <person name="Bowman J.L."/>
            <person name="Gribskov M."/>
            <person name="dePamphilis C."/>
            <person name="Albert V.A."/>
            <person name="Aono N."/>
            <person name="Aoyama T."/>
            <person name="Ambrose B.A."/>
            <person name="Ashton N.W."/>
            <person name="Axtell M.J."/>
            <person name="Barker E."/>
            <person name="Barker M.S."/>
            <person name="Bennetzen J.L."/>
            <person name="Bonawitz N.D."/>
            <person name="Chapple C."/>
            <person name="Cheng C."/>
            <person name="Correa L.G."/>
            <person name="Dacre M."/>
            <person name="DeBarry J."/>
            <person name="Dreyer I."/>
            <person name="Elias M."/>
            <person name="Engstrom E.M."/>
            <person name="Estelle M."/>
            <person name="Feng L."/>
            <person name="Finet C."/>
            <person name="Floyd S.K."/>
            <person name="Frommer W.B."/>
            <person name="Fujita T."/>
            <person name="Gramzow L."/>
            <person name="Gutensohn M."/>
            <person name="Harholt J."/>
            <person name="Hattori M."/>
            <person name="Heyl A."/>
            <person name="Hirai T."/>
            <person name="Hiwatashi Y."/>
            <person name="Ishikawa M."/>
            <person name="Iwata M."/>
            <person name="Karol K.G."/>
            <person name="Koehler B."/>
            <person name="Kolukisaoglu U."/>
            <person name="Kubo M."/>
            <person name="Kurata T."/>
            <person name="Lalonde S."/>
            <person name="Li K."/>
            <person name="Li Y."/>
            <person name="Litt A."/>
            <person name="Lyons E."/>
            <person name="Manning G."/>
            <person name="Maruyama T."/>
            <person name="Michael T.P."/>
            <person name="Mikami K."/>
            <person name="Miyazaki S."/>
            <person name="Morinaga S."/>
            <person name="Murata T."/>
            <person name="Mueller-Roeber B."/>
            <person name="Nelson D.R."/>
            <person name="Obara M."/>
            <person name="Oguri Y."/>
            <person name="Olmstead R.G."/>
            <person name="Onodera N."/>
            <person name="Petersen B.L."/>
            <person name="Pils B."/>
            <person name="Prigge M."/>
            <person name="Rensing S.A."/>
            <person name="Riano-Pachon D.M."/>
            <person name="Roberts A.W."/>
            <person name="Sato Y."/>
            <person name="Scheller H.V."/>
            <person name="Schulz B."/>
            <person name="Schulz C."/>
            <person name="Shakirov E.V."/>
            <person name="Shibagaki N."/>
            <person name="Shinohara N."/>
            <person name="Shippen D.E."/>
            <person name="Soerensen I."/>
            <person name="Sotooka R."/>
            <person name="Sugimoto N."/>
            <person name="Sugita M."/>
            <person name="Sumikawa N."/>
            <person name="Tanurdzic M."/>
            <person name="Theissen G."/>
            <person name="Ulvskov P."/>
            <person name="Wakazuki S."/>
            <person name="Weng J.K."/>
            <person name="Willats W.W."/>
            <person name="Wipf D."/>
            <person name="Wolf P.G."/>
            <person name="Yang L."/>
            <person name="Zimmer A.D."/>
            <person name="Zhu Q."/>
            <person name="Mitros T."/>
            <person name="Hellsten U."/>
            <person name="Loque D."/>
            <person name="Otillar R."/>
            <person name="Salamov A."/>
            <person name="Schmutz J."/>
            <person name="Shapiro H."/>
            <person name="Lindquist E."/>
            <person name="Lucas S."/>
            <person name="Rokhsar D."/>
            <person name="Grigoriev I.V."/>
        </authorList>
    </citation>
    <scope>NUCLEOTIDE SEQUENCE [LARGE SCALE GENOMIC DNA]</scope>
</reference>
<gene>
    <name evidence="10" type="ORF">SELMODRAFT_173180</name>
</gene>
<evidence type="ECO:0000256" key="5">
    <source>
        <dbReference type="ARBA" id="ARBA00023136"/>
    </source>
</evidence>
<feature type="region of interest" description="Disordered" evidence="9">
    <location>
        <begin position="1"/>
        <end position="44"/>
    </location>
</feature>
<organism evidence="11">
    <name type="scientific">Selaginella moellendorffii</name>
    <name type="common">Spikemoss</name>
    <dbReference type="NCBI Taxonomy" id="88036"/>
    <lineage>
        <taxon>Eukaryota</taxon>
        <taxon>Viridiplantae</taxon>
        <taxon>Streptophyta</taxon>
        <taxon>Embryophyta</taxon>
        <taxon>Tracheophyta</taxon>
        <taxon>Lycopodiopsida</taxon>
        <taxon>Selaginellales</taxon>
        <taxon>Selaginellaceae</taxon>
        <taxon>Selaginella</taxon>
    </lineage>
</organism>
<dbReference type="Gramene" id="EFJ25671">
    <property type="protein sequence ID" value="EFJ25671"/>
    <property type="gene ID" value="SELMODRAFT_173180"/>
</dbReference>
<protein>
    <recommendedName>
        <fullName evidence="7">Peroxin-13</fullName>
    </recommendedName>
</protein>
<evidence type="ECO:0000256" key="7">
    <source>
        <dbReference type="ARBA" id="ARBA00029693"/>
    </source>
</evidence>
<accession>D8RQM0</accession>
<dbReference type="GO" id="GO:1990429">
    <property type="term" value="C:peroxisomal importomer complex"/>
    <property type="evidence" value="ECO:0000318"/>
    <property type="project" value="GO_Central"/>
</dbReference>
<evidence type="ECO:0000256" key="9">
    <source>
        <dbReference type="SAM" id="MobiDB-lite"/>
    </source>
</evidence>
<feature type="compositionally biased region" description="Low complexity" evidence="9">
    <location>
        <begin position="22"/>
        <end position="44"/>
    </location>
</feature>
<keyword evidence="6" id="KW-0576">Peroxisome</keyword>
<dbReference type="FunCoup" id="D8RQM0">
    <property type="interactions" value="1060"/>
</dbReference>
<keyword evidence="3" id="KW-0653">Protein transport</keyword>
<dbReference type="InterPro" id="IPR035463">
    <property type="entry name" value="Pex13"/>
</dbReference>
<dbReference type="PANTHER" id="PTHR19332:SF1">
    <property type="entry name" value="PEROXISOMAL MEMBRANE PROTEIN PEX13"/>
    <property type="match status" value="1"/>
</dbReference>
<dbReference type="GO" id="GO:0016560">
    <property type="term" value="P:protein import into peroxisome matrix, docking"/>
    <property type="evidence" value="ECO:0000318"/>
    <property type="project" value="GO_Central"/>
</dbReference>
<evidence type="ECO:0000256" key="6">
    <source>
        <dbReference type="ARBA" id="ARBA00023140"/>
    </source>
</evidence>
<comment type="subcellular location">
    <subcellularLocation>
        <location evidence="8">Peroxisome membrane</location>
    </subcellularLocation>
</comment>
<dbReference type="Proteomes" id="UP000001514">
    <property type="component" value="Unassembled WGS sequence"/>
</dbReference>
<name>D8RQM0_SELML</name>
<evidence type="ECO:0000256" key="2">
    <source>
        <dbReference type="ARBA" id="ARBA00022448"/>
    </source>
</evidence>
<dbReference type="eggNOG" id="ENOG502QSVT">
    <property type="taxonomic scope" value="Eukaryota"/>
</dbReference>
<dbReference type="KEGG" id="smo:SELMODRAFT_173180"/>
<feature type="region of interest" description="Disordered" evidence="9">
    <location>
        <begin position="50"/>
        <end position="69"/>
    </location>
</feature>
<dbReference type="OMA" id="GPNGYPH"/>
<keyword evidence="2" id="KW-0813">Transport</keyword>
<dbReference type="InParanoid" id="D8RQM0"/>
<evidence type="ECO:0000256" key="8">
    <source>
        <dbReference type="ARBA" id="ARBA00046271"/>
    </source>
</evidence>
<comment type="similarity">
    <text evidence="1">Belongs to the peroxin-13 family.</text>
</comment>
<evidence type="ECO:0000313" key="11">
    <source>
        <dbReference type="Proteomes" id="UP000001514"/>
    </source>
</evidence>
<sequence length="297" mass="30379">MAASGRPAPAKPWERPGSQGNSSPSPFAPSSPTTSTAAAIASSGTAATTIDKQNLAQQPSTAVGAAVPLRPWERNQGGYGSYGTMSTYNRPYNSVGGYGGGAYNGGGYGYNGSAYGSSYFGGGYGSNYGGSPFGGGGMYNRIGGGYGGFGMPMGGGPLGGYGGYGAGNPMAPNPDDPYGGPPRAPSFWQSMLSVLHGVMTFFGRLAILIDENTQAFHFFITALLQLCDRAGILYGELARFVLRLLGFRPRSPKARSVAGTRALAGAEAKQGGGDGAVVASLPKEGSWDNVWSNKESQ</sequence>
<evidence type="ECO:0000256" key="3">
    <source>
        <dbReference type="ARBA" id="ARBA00022927"/>
    </source>
</evidence>
<dbReference type="GO" id="GO:0005778">
    <property type="term" value="C:peroxisomal membrane"/>
    <property type="evidence" value="ECO:0000318"/>
    <property type="project" value="GO_Central"/>
</dbReference>
<dbReference type="PANTHER" id="PTHR19332">
    <property type="entry name" value="PEROXISOMAL MEMBRANE PROTEIN PEX13"/>
    <property type="match status" value="1"/>
</dbReference>
<feature type="compositionally biased region" description="Polar residues" evidence="9">
    <location>
        <begin position="50"/>
        <end position="61"/>
    </location>
</feature>
<evidence type="ECO:0000256" key="4">
    <source>
        <dbReference type="ARBA" id="ARBA00023010"/>
    </source>
</evidence>
<evidence type="ECO:0000313" key="10">
    <source>
        <dbReference type="EMBL" id="EFJ25671.1"/>
    </source>
</evidence>
<keyword evidence="5" id="KW-0472">Membrane</keyword>
<dbReference type="EMBL" id="GL377586">
    <property type="protein sequence ID" value="EFJ25671.1"/>
    <property type="molecule type" value="Genomic_DNA"/>
</dbReference>
<dbReference type="STRING" id="88036.D8RQM0"/>
<proteinExistence type="inferred from homology"/>
<dbReference type="OrthoDB" id="514567at2759"/>
<keyword evidence="11" id="KW-1185">Reference proteome</keyword>
<evidence type="ECO:0000256" key="1">
    <source>
        <dbReference type="ARBA" id="ARBA00006033"/>
    </source>
</evidence>